<gene>
    <name evidence="1" type="ORF">AU05_17235</name>
</gene>
<keyword evidence="2" id="KW-1185">Reference proteome</keyword>
<proteinExistence type="predicted"/>
<reference evidence="2" key="1">
    <citation type="journal article" date="2014" name="Genome Announc.">
        <title>Draft Genome Sequence of the algae degrading bacterium Pseudomonas mendocina AD6.</title>
        <authorList>
            <person name="Barney B.M."/>
            <person name="Lenneman E.M."/>
        </authorList>
    </citation>
    <scope>NUCLEOTIDE SEQUENCE [LARGE SCALE GENOMIC DNA]</scope>
    <source>
        <strain evidence="2">AD6</strain>
    </source>
</reference>
<sequence length="203" mass="23148">MSEEKEPSAKGFGLRFINAKKTQQVPTPRPDKWSPGVRVITEEEYDRFTNKLALELLATCSPEDLAVIAAQHMIYVDELKANQGEIIEISNSLKRSGDAAFQLAQLQEQIAEQLRKERVPFGVFVAQHVAAAFQHRSKIPRSEGGKARHRESTAIKPEALKDWDDNRMNYSSRAAFARTNCRKYSITQETLQRWIANYEKAKK</sequence>
<evidence type="ECO:0000313" key="2">
    <source>
        <dbReference type="Proteomes" id="UP000023842"/>
    </source>
</evidence>
<dbReference type="RefSeq" id="WP_037002544.1">
    <property type="nucleotide sequence ID" value="NZ_JFJN01000051.1"/>
</dbReference>
<comment type="caution">
    <text evidence="1">The sequence shown here is derived from an EMBL/GenBank/DDBJ whole genome shotgun (WGS) entry which is preliminary data.</text>
</comment>
<accession>A0ABN0SAN1</accession>
<organism evidence="1 2">
    <name type="scientific">Ectopseudomonas composti</name>
    <dbReference type="NCBI Taxonomy" id="658457"/>
    <lineage>
        <taxon>Bacteria</taxon>
        <taxon>Pseudomonadati</taxon>
        <taxon>Pseudomonadota</taxon>
        <taxon>Gammaproteobacteria</taxon>
        <taxon>Pseudomonadales</taxon>
        <taxon>Pseudomonadaceae</taxon>
        <taxon>Ectopseudomonas</taxon>
    </lineage>
</organism>
<name>A0ABN0SAN1_9GAMM</name>
<dbReference type="Proteomes" id="UP000023842">
    <property type="component" value="Unassembled WGS sequence"/>
</dbReference>
<dbReference type="EMBL" id="JFJN01000051">
    <property type="protein sequence ID" value="EZH79574.1"/>
    <property type="molecule type" value="Genomic_DNA"/>
</dbReference>
<evidence type="ECO:0000313" key="1">
    <source>
        <dbReference type="EMBL" id="EZH79574.1"/>
    </source>
</evidence>
<protein>
    <submittedName>
        <fullName evidence="1">Uncharacterized protein</fullName>
    </submittedName>
</protein>